<dbReference type="EC" id="1.14.13.148" evidence="6"/>
<dbReference type="PANTHER" id="PTHR23023">
    <property type="entry name" value="DIMETHYLANILINE MONOOXYGENASE"/>
    <property type="match status" value="1"/>
</dbReference>
<dbReference type="PIRSF" id="PIRSF000332">
    <property type="entry name" value="FMO"/>
    <property type="match status" value="1"/>
</dbReference>
<dbReference type="InterPro" id="IPR000960">
    <property type="entry name" value="Flavin_mOase"/>
</dbReference>
<dbReference type="InterPro" id="IPR050346">
    <property type="entry name" value="FMO-like"/>
</dbReference>
<organism evidence="8 9">
    <name type="scientific">Gemmobacter nanjingensis</name>
    <dbReference type="NCBI Taxonomy" id="488454"/>
    <lineage>
        <taxon>Bacteria</taxon>
        <taxon>Pseudomonadati</taxon>
        <taxon>Pseudomonadota</taxon>
        <taxon>Alphaproteobacteria</taxon>
        <taxon>Rhodobacterales</taxon>
        <taxon>Paracoccaceae</taxon>
        <taxon>Gemmobacter</taxon>
    </lineage>
</organism>
<dbReference type="SUPFAM" id="SSF51905">
    <property type="entry name" value="FAD/NAD(P)-binding domain"/>
    <property type="match status" value="2"/>
</dbReference>
<protein>
    <recommendedName>
        <fullName evidence="7">Trimethylamine monooxygenase</fullName>
        <ecNumber evidence="6">1.14.13.148</ecNumber>
    </recommendedName>
</protein>
<evidence type="ECO:0000313" key="9">
    <source>
        <dbReference type="Proteomes" id="UP000658305"/>
    </source>
</evidence>
<dbReference type="Pfam" id="PF00743">
    <property type="entry name" value="FMO-like"/>
    <property type="match status" value="2"/>
</dbReference>
<evidence type="ECO:0000256" key="6">
    <source>
        <dbReference type="ARBA" id="ARBA00034528"/>
    </source>
</evidence>
<evidence type="ECO:0000313" key="8">
    <source>
        <dbReference type="EMBL" id="GHC10909.1"/>
    </source>
</evidence>
<keyword evidence="5" id="KW-0560">Oxidoreductase</keyword>
<evidence type="ECO:0000256" key="2">
    <source>
        <dbReference type="ARBA" id="ARBA00022630"/>
    </source>
</evidence>
<evidence type="ECO:0000256" key="4">
    <source>
        <dbReference type="ARBA" id="ARBA00022857"/>
    </source>
</evidence>
<accession>A0ABQ3F791</accession>
<dbReference type="InterPro" id="IPR020946">
    <property type="entry name" value="Flavin_mOase-like"/>
</dbReference>
<dbReference type="Proteomes" id="UP000658305">
    <property type="component" value="Unassembled WGS sequence"/>
</dbReference>
<dbReference type="EMBL" id="BMYI01000001">
    <property type="protein sequence ID" value="GHC10909.1"/>
    <property type="molecule type" value="Genomic_DNA"/>
</dbReference>
<evidence type="ECO:0000256" key="3">
    <source>
        <dbReference type="ARBA" id="ARBA00022827"/>
    </source>
</evidence>
<comment type="similarity">
    <text evidence="1">Belongs to the FMO family.</text>
</comment>
<reference evidence="9" key="1">
    <citation type="journal article" date="2019" name="Int. J. Syst. Evol. Microbiol.">
        <title>The Global Catalogue of Microorganisms (GCM) 10K type strain sequencing project: providing services to taxonomists for standard genome sequencing and annotation.</title>
        <authorList>
            <consortium name="The Broad Institute Genomics Platform"/>
            <consortium name="The Broad Institute Genome Sequencing Center for Infectious Disease"/>
            <person name="Wu L."/>
            <person name="Ma J."/>
        </authorList>
    </citation>
    <scope>NUCLEOTIDE SEQUENCE [LARGE SCALE GENOMIC DNA]</scope>
    <source>
        <strain evidence="9">KCTC 23298</strain>
    </source>
</reference>
<keyword evidence="2" id="KW-0285">Flavoprotein</keyword>
<sequence>MSKRVAVIGAGPSGLAMLRAFQSAKAKGADIPEVVCFEKQGNWGGLWNYTWRTGLDEHGEPVHCSMYRYLWSNGPKEGLEFADYSFEEHFGKQIASYPPRAVLFDYIEGRVKKAGVRDWIRFNTTIRMVRYDEAKGTFTVTAHDLENDRMYDEEFDNVVVASGHFSVPNVPEYPGFDKFNGRVLHAHDFRDAREFAGKDLLLLGSSYSAEDIGSQCWKYGAKSITVAYRNAPMGFKWPENWKEVPKLERVDETTAYFADGTSRKVDAIILCTGYKHHFPFLPDDPRLKTANRLAAADLYKGVVWVNNPKMFYVGMQDQWFTFNMFDAQAWWVRDAIMGRIAVPTDKATMLKDVEARVAGEDAGQDAHDAIHYQGDYVKELIAETDYPSFDVDGACEAFFEWKDHKKEDIMGFRNHAYRSVITGSMAPVHHTPWKDALEDSMESYLRN</sequence>
<evidence type="ECO:0000256" key="5">
    <source>
        <dbReference type="ARBA" id="ARBA00023002"/>
    </source>
</evidence>
<keyword evidence="9" id="KW-1185">Reference proteome</keyword>
<dbReference type="InterPro" id="IPR036188">
    <property type="entry name" value="FAD/NAD-bd_sf"/>
</dbReference>
<proteinExistence type="inferred from homology"/>
<evidence type="ECO:0000256" key="1">
    <source>
        <dbReference type="ARBA" id="ARBA00009183"/>
    </source>
</evidence>
<dbReference type="Gene3D" id="3.50.50.60">
    <property type="entry name" value="FAD/NAD(P)-binding domain"/>
    <property type="match status" value="2"/>
</dbReference>
<name>A0ABQ3F791_9RHOB</name>
<evidence type="ECO:0000256" key="7">
    <source>
        <dbReference type="ARBA" id="ARBA00035159"/>
    </source>
</evidence>
<comment type="caution">
    <text evidence="8">The sequence shown here is derived from an EMBL/GenBank/DDBJ whole genome shotgun (WGS) entry which is preliminary data.</text>
</comment>
<keyword evidence="3" id="KW-0274">FAD</keyword>
<dbReference type="RefSeq" id="WP_189380065.1">
    <property type="nucleotide sequence ID" value="NZ_BMYI01000001.1"/>
</dbReference>
<gene>
    <name evidence="8" type="ORF">GCM10007291_04400</name>
</gene>
<keyword evidence="4" id="KW-0521">NADP</keyword>